<dbReference type="EMBL" id="LODL01000013">
    <property type="protein sequence ID" value="KXB31283.1"/>
    <property type="molecule type" value="Genomic_DNA"/>
</dbReference>
<sequence length="203" mass="21879">MEQVQPTSPSHNRLIGKLLLMVAGAFAFAFALVPLYNVLCEATGFNGKTAGPTVIRDGFGVGGLQTGTTPAPKVDLGRTVRVEFTGTVMPGLPWDMRPLTISLDIHPGELQQVSYLVRNTSDRPITGQAVPSVTPGQAAQHFDKIECFCFSQQTLAPGEAREMPLAFIVKPEVDRSISHITLSYAFFSTDGQRQTLTSSGEAR</sequence>
<keyword evidence="5 10" id="KW-0812">Transmembrane</keyword>
<dbReference type="InterPro" id="IPR023471">
    <property type="entry name" value="CtaG/Cox11_dom_sf"/>
</dbReference>
<feature type="transmembrane region" description="Helical" evidence="10">
    <location>
        <begin position="18"/>
        <end position="39"/>
    </location>
</feature>
<keyword evidence="7 10" id="KW-1133">Transmembrane helix</keyword>
<evidence type="ECO:0000256" key="2">
    <source>
        <dbReference type="ARBA" id="ARBA00004382"/>
    </source>
</evidence>
<evidence type="ECO:0000256" key="4">
    <source>
        <dbReference type="ARBA" id="ARBA00015384"/>
    </source>
</evidence>
<evidence type="ECO:0000256" key="6">
    <source>
        <dbReference type="ARBA" id="ARBA00022968"/>
    </source>
</evidence>
<comment type="similarity">
    <text evidence="3">Belongs to the COX11/CtaG family.</text>
</comment>
<dbReference type="PIRSF" id="PIRSF005413">
    <property type="entry name" value="COX11"/>
    <property type="match status" value="1"/>
</dbReference>
<dbReference type="PANTHER" id="PTHR21320">
    <property type="entry name" value="CYTOCHROME C OXIDASE ASSEMBLY PROTEIN COX11-RELATED"/>
    <property type="match status" value="1"/>
</dbReference>
<dbReference type="RefSeq" id="WP_066881776.1">
    <property type="nucleotide sequence ID" value="NZ_LODL01000013.1"/>
</dbReference>
<evidence type="ECO:0000256" key="1">
    <source>
        <dbReference type="ARBA" id="ARBA00004007"/>
    </source>
</evidence>
<proteinExistence type="inferred from homology"/>
<dbReference type="AlphaFoldDB" id="A0A133XK24"/>
<comment type="function">
    <text evidence="1">Exerts its effect at some terminal stage of cytochrome c oxidase synthesis, probably by being involved in the insertion of the copper B into subunit I.</text>
</comment>
<keyword evidence="8" id="KW-0186">Copper</keyword>
<evidence type="ECO:0000256" key="5">
    <source>
        <dbReference type="ARBA" id="ARBA00022692"/>
    </source>
</evidence>
<evidence type="ECO:0000256" key="10">
    <source>
        <dbReference type="SAM" id="Phobius"/>
    </source>
</evidence>
<evidence type="ECO:0000256" key="9">
    <source>
        <dbReference type="ARBA" id="ARBA00023136"/>
    </source>
</evidence>
<keyword evidence="6" id="KW-0735">Signal-anchor</keyword>
<dbReference type="InterPro" id="IPR007533">
    <property type="entry name" value="Cyt_c_oxidase_assmbl_CtaG"/>
</dbReference>
<organism evidence="11 12">
    <name type="scientific">Dechloromonas denitrificans</name>
    <dbReference type="NCBI Taxonomy" id="281362"/>
    <lineage>
        <taxon>Bacteria</taxon>
        <taxon>Pseudomonadati</taxon>
        <taxon>Pseudomonadota</taxon>
        <taxon>Betaproteobacteria</taxon>
        <taxon>Rhodocyclales</taxon>
        <taxon>Azonexaceae</taxon>
        <taxon>Dechloromonas</taxon>
    </lineage>
</organism>
<evidence type="ECO:0000256" key="3">
    <source>
        <dbReference type="ARBA" id="ARBA00009620"/>
    </source>
</evidence>
<evidence type="ECO:0000313" key="12">
    <source>
        <dbReference type="Proteomes" id="UP000070186"/>
    </source>
</evidence>
<comment type="caution">
    <text evidence="11">The sequence shown here is derived from an EMBL/GenBank/DDBJ whole genome shotgun (WGS) entry which is preliminary data.</text>
</comment>
<keyword evidence="12" id="KW-1185">Reference proteome</keyword>
<dbReference type="PANTHER" id="PTHR21320:SF3">
    <property type="entry name" value="CYTOCHROME C OXIDASE ASSEMBLY PROTEIN COX11, MITOCHONDRIAL-RELATED"/>
    <property type="match status" value="1"/>
</dbReference>
<protein>
    <recommendedName>
        <fullName evidence="4">Cytochrome c oxidase assembly protein CtaG</fullName>
    </recommendedName>
</protein>
<dbReference type="GO" id="GO:0005507">
    <property type="term" value="F:copper ion binding"/>
    <property type="evidence" value="ECO:0007669"/>
    <property type="project" value="InterPro"/>
</dbReference>
<dbReference type="NCBIfam" id="NF003465">
    <property type="entry name" value="PRK05089.1"/>
    <property type="match status" value="1"/>
</dbReference>
<dbReference type="Pfam" id="PF04442">
    <property type="entry name" value="CtaG_Cox11"/>
    <property type="match status" value="1"/>
</dbReference>
<dbReference type="STRING" id="281362.AT959_06270"/>
<evidence type="ECO:0000256" key="7">
    <source>
        <dbReference type="ARBA" id="ARBA00022989"/>
    </source>
</evidence>
<dbReference type="Proteomes" id="UP000070186">
    <property type="component" value="Unassembled WGS sequence"/>
</dbReference>
<dbReference type="SUPFAM" id="SSF110111">
    <property type="entry name" value="Ctag/Cox11"/>
    <property type="match status" value="1"/>
</dbReference>
<name>A0A133XK24_9RHOO</name>
<evidence type="ECO:0000256" key="8">
    <source>
        <dbReference type="ARBA" id="ARBA00023008"/>
    </source>
</evidence>
<gene>
    <name evidence="11" type="ORF">AT959_06270</name>
</gene>
<dbReference type="GO" id="GO:0005886">
    <property type="term" value="C:plasma membrane"/>
    <property type="evidence" value="ECO:0007669"/>
    <property type="project" value="UniProtKB-SubCell"/>
</dbReference>
<dbReference type="Gene3D" id="2.60.370.10">
    <property type="entry name" value="Ctag/Cox11"/>
    <property type="match status" value="1"/>
</dbReference>
<comment type="subcellular location">
    <subcellularLocation>
        <location evidence="2">Cell inner membrane</location>
        <topology evidence="2">Single-pass type II membrane protein</topology>
        <orientation evidence="2">Periplasmic side</orientation>
    </subcellularLocation>
</comment>
<evidence type="ECO:0000313" key="11">
    <source>
        <dbReference type="EMBL" id="KXB31283.1"/>
    </source>
</evidence>
<reference evidence="11 12" key="1">
    <citation type="submission" date="2015-12" db="EMBL/GenBank/DDBJ databases">
        <title>Nitrous oxide reduction kinetics distinguish bacteria harboring typical versus atypical NosZ.</title>
        <authorList>
            <person name="Yoon S."/>
            <person name="Nissen S."/>
            <person name="Park D."/>
            <person name="Sanford R.A."/>
            <person name="Loeffler F.E."/>
        </authorList>
    </citation>
    <scope>NUCLEOTIDE SEQUENCE [LARGE SCALE GENOMIC DNA]</scope>
    <source>
        <strain evidence="11 12">ATCC BAA-841</strain>
    </source>
</reference>
<accession>A0A133XK24</accession>
<keyword evidence="9 10" id="KW-0472">Membrane</keyword>